<dbReference type="Pfam" id="PF02754">
    <property type="entry name" value="CCG"/>
    <property type="match status" value="2"/>
</dbReference>
<dbReference type="STRING" id="1121448.DGI_3109"/>
<dbReference type="SUPFAM" id="SSF53474">
    <property type="entry name" value="alpha/beta-Hydrolases"/>
    <property type="match status" value="1"/>
</dbReference>
<dbReference type="InterPro" id="IPR004017">
    <property type="entry name" value="Cys_rich_dom"/>
</dbReference>
<sequence>MPDAPADLPKECIACGRCLDVCPLFLATQREELTPKATHVLHRALRQGSDAIRPRQAEELAAMCLGCGRCATVCPQGLHTPEVVAAIRAGHGGWQRWLWGQWIAKAGLLWPAAASLSRLLPAALPAARGLQAPDPAPWLRAQDWEPVGQGREVAIFPGCTATHLRPQWIATARRLLEQSGYRVVIPDNFACCGATLGHAGLEAQQRDMQRRNVEAWRTAGRPTMATFCASCRAGLMAYGDAGWDAGEAARFRESVQPLTSLLGRATFCIDEPTAPAAVVWHQPCHAREGNPDGPFLAAALGDRLTRQVTDRCCGLGGVMQLGGSGLPQRVAAACWESLIPDGGEADTQVLTGCSGCTMHLAATAPAQGMVAHWLDVIQT</sequence>
<evidence type="ECO:0000259" key="6">
    <source>
        <dbReference type="PROSITE" id="PS51379"/>
    </source>
</evidence>
<evidence type="ECO:0000313" key="7">
    <source>
        <dbReference type="EMBL" id="AGW14823.1"/>
    </source>
</evidence>
<keyword evidence="2" id="KW-0479">Metal-binding</keyword>
<dbReference type="Proteomes" id="UP000016587">
    <property type="component" value="Chromosome"/>
</dbReference>
<dbReference type="PROSITE" id="PS00198">
    <property type="entry name" value="4FE4S_FER_1"/>
    <property type="match status" value="1"/>
</dbReference>
<accession>T2GEV1</accession>
<dbReference type="AlphaFoldDB" id="T2GEV1"/>
<dbReference type="SUPFAM" id="SSF46548">
    <property type="entry name" value="alpha-helical ferredoxin"/>
    <property type="match status" value="1"/>
</dbReference>
<keyword evidence="5" id="KW-0411">Iron-sulfur</keyword>
<dbReference type="GO" id="GO:0016491">
    <property type="term" value="F:oxidoreductase activity"/>
    <property type="evidence" value="ECO:0007669"/>
    <property type="project" value="UniProtKB-ARBA"/>
</dbReference>
<feature type="domain" description="4Fe-4S ferredoxin-type" evidence="6">
    <location>
        <begin position="2"/>
        <end position="32"/>
    </location>
</feature>
<evidence type="ECO:0000256" key="3">
    <source>
        <dbReference type="ARBA" id="ARBA00022737"/>
    </source>
</evidence>
<name>T2GEV1_MEGG1</name>
<dbReference type="GO" id="GO:0051539">
    <property type="term" value="F:4 iron, 4 sulfur cluster binding"/>
    <property type="evidence" value="ECO:0007669"/>
    <property type="project" value="UniProtKB-KW"/>
</dbReference>
<protein>
    <submittedName>
        <fullName evidence="7">Putative 4Fe-4S ferredoxin iron-sulfur binding domain-containing protein</fullName>
    </submittedName>
</protein>
<dbReference type="Gene3D" id="1.10.1060.10">
    <property type="entry name" value="Alpha-helical ferredoxin"/>
    <property type="match status" value="1"/>
</dbReference>
<dbReference type="Pfam" id="PF13183">
    <property type="entry name" value="Fer4_8"/>
    <property type="match status" value="1"/>
</dbReference>
<dbReference type="RefSeq" id="WP_021761903.1">
    <property type="nucleotide sequence ID" value="NC_022444.1"/>
</dbReference>
<keyword evidence="8" id="KW-1185">Reference proteome</keyword>
<dbReference type="KEGG" id="dgg:DGI_3109"/>
<dbReference type="InterPro" id="IPR017896">
    <property type="entry name" value="4Fe4S_Fe-S-bd"/>
</dbReference>
<dbReference type="InterPro" id="IPR029058">
    <property type="entry name" value="AB_hydrolase_fold"/>
</dbReference>
<dbReference type="HOGENOM" id="CLU_727095_0_0_7"/>
<organism evidence="7 8">
    <name type="scientific">Megalodesulfovibrio gigas (strain ATCC 19364 / DSM 1382 / NCIMB 9332 / VKM B-1759)</name>
    <name type="common">Desulfovibrio gigas</name>
    <dbReference type="NCBI Taxonomy" id="1121448"/>
    <lineage>
        <taxon>Bacteria</taxon>
        <taxon>Pseudomonadati</taxon>
        <taxon>Thermodesulfobacteriota</taxon>
        <taxon>Desulfovibrionia</taxon>
        <taxon>Desulfovibrionales</taxon>
        <taxon>Desulfovibrionaceae</taxon>
        <taxon>Megalodesulfovibrio</taxon>
    </lineage>
</organism>
<dbReference type="eggNOG" id="COG0247">
    <property type="taxonomic scope" value="Bacteria"/>
</dbReference>
<gene>
    <name evidence="7" type="ORF">DGI_3109</name>
</gene>
<keyword evidence="3" id="KW-0677">Repeat</keyword>
<evidence type="ECO:0000313" key="8">
    <source>
        <dbReference type="Proteomes" id="UP000016587"/>
    </source>
</evidence>
<dbReference type="OrthoDB" id="9770306at2"/>
<dbReference type="PANTHER" id="PTHR32479:SF19">
    <property type="entry name" value="ANAEROBIC GLYCEROL-3-PHOSPHATE DEHYDROGENASE SUBUNIT C"/>
    <property type="match status" value="1"/>
</dbReference>
<dbReference type="PANTHER" id="PTHR32479">
    <property type="entry name" value="GLYCOLATE OXIDASE IRON-SULFUR SUBUNIT"/>
    <property type="match status" value="1"/>
</dbReference>
<evidence type="ECO:0000256" key="5">
    <source>
        <dbReference type="ARBA" id="ARBA00023014"/>
    </source>
</evidence>
<dbReference type="PATRIC" id="fig|1121448.10.peg.3070"/>
<dbReference type="InterPro" id="IPR017900">
    <property type="entry name" value="4Fe4S_Fe_S_CS"/>
</dbReference>
<dbReference type="GO" id="GO:0046872">
    <property type="term" value="F:metal ion binding"/>
    <property type="evidence" value="ECO:0007669"/>
    <property type="project" value="UniProtKB-KW"/>
</dbReference>
<keyword evidence="1" id="KW-0004">4Fe-4S</keyword>
<dbReference type="PROSITE" id="PS51379">
    <property type="entry name" value="4FE4S_FER_2"/>
    <property type="match status" value="2"/>
</dbReference>
<reference evidence="7 8" key="1">
    <citation type="journal article" date="2013" name="J. Bacteriol.">
        <title>Roles of HynAB and Ech, the only two hydrogenases found in the model sulfate reducer Desulfovibrio gigas.</title>
        <authorList>
            <person name="Morais-Silva F.O."/>
            <person name="Santos C.I."/>
            <person name="Rodrigues R."/>
            <person name="Pereira I.A."/>
            <person name="Rodrigues-Pousada C."/>
        </authorList>
    </citation>
    <scope>NUCLEOTIDE SEQUENCE [LARGE SCALE GENOMIC DNA]</scope>
    <source>
        <strain evidence="8">ATCC 19364 / DSM 1382 / NCIMB 9332 / VKM B-1759</strain>
    </source>
</reference>
<proteinExistence type="predicted"/>
<evidence type="ECO:0000256" key="4">
    <source>
        <dbReference type="ARBA" id="ARBA00023004"/>
    </source>
</evidence>
<evidence type="ECO:0000256" key="1">
    <source>
        <dbReference type="ARBA" id="ARBA00022485"/>
    </source>
</evidence>
<feature type="domain" description="4Fe-4S ferredoxin-type" evidence="6">
    <location>
        <begin position="55"/>
        <end position="84"/>
    </location>
</feature>
<reference evidence="8" key="2">
    <citation type="submission" date="2013-07" db="EMBL/GenBank/DDBJ databases">
        <authorList>
            <person name="Morais-Silva F.O."/>
            <person name="Rezende A.M."/>
            <person name="Pimentel C."/>
            <person name="Resende D.M."/>
            <person name="Santos C.I."/>
            <person name="Clemente C."/>
            <person name="de Oliveira L.M."/>
            <person name="da Silva S.M."/>
            <person name="Costa D.A."/>
            <person name="Varela-Raposo A."/>
            <person name="Horacio E.C.A."/>
            <person name="Matos M."/>
            <person name="Flores O."/>
            <person name="Ruiz J.C."/>
            <person name="Rodrigues-Pousada C."/>
        </authorList>
    </citation>
    <scope>NUCLEOTIDE SEQUENCE [LARGE SCALE GENOMIC DNA]</scope>
    <source>
        <strain evidence="8">ATCC 19364 / DSM 1382 / NCIMB 9332 / VKM B-1759</strain>
    </source>
</reference>
<dbReference type="InterPro" id="IPR009051">
    <property type="entry name" value="Helical_ferredxn"/>
</dbReference>
<evidence type="ECO:0000256" key="2">
    <source>
        <dbReference type="ARBA" id="ARBA00022723"/>
    </source>
</evidence>
<dbReference type="EMBL" id="CP006585">
    <property type="protein sequence ID" value="AGW14823.1"/>
    <property type="molecule type" value="Genomic_DNA"/>
</dbReference>
<keyword evidence="4" id="KW-0408">Iron</keyword>